<protein>
    <submittedName>
        <fullName evidence="1">Uncharacterized protein</fullName>
    </submittedName>
</protein>
<accession>A0A0E3BY79</accession>
<evidence type="ECO:0000313" key="1">
    <source>
        <dbReference type="EMBL" id="KGG87407.1"/>
    </source>
</evidence>
<name>A0A0E3BY79_9BURK</name>
<gene>
    <name evidence="1" type="ORF">P245_20300</name>
</gene>
<organism evidence="1 2">
    <name type="scientific">Comamonas thiooxydans</name>
    <dbReference type="NCBI Taxonomy" id="363952"/>
    <lineage>
        <taxon>Bacteria</taxon>
        <taxon>Pseudomonadati</taxon>
        <taxon>Pseudomonadota</taxon>
        <taxon>Betaproteobacteria</taxon>
        <taxon>Burkholderiales</taxon>
        <taxon>Comamonadaceae</taxon>
        <taxon>Comamonas</taxon>
    </lineage>
</organism>
<dbReference type="EMBL" id="AWTN01000108">
    <property type="protein sequence ID" value="KGG87407.1"/>
    <property type="molecule type" value="Genomic_DNA"/>
</dbReference>
<comment type="caution">
    <text evidence="1">The sequence shown here is derived from an EMBL/GenBank/DDBJ whole genome shotgun (WGS) entry which is preliminary data.</text>
</comment>
<reference evidence="1 2" key="1">
    <citation type="submission" date="2013-09" db="EMBL/GenBank/DDBJ databases">
        <title>High correlation between genotypes and phenotypes of environmental bacteria Comamonas testosteroni strains.</title>
        <authorList>
            <person name="Liu L."/>
            <person name="Zhu W."/>
            <person name="Xia X."/>
            <person name="Xu B."/>
            <person name="Luo M."/>
            <person name="Wang G."/>
        </authorList>
    </citation>
    <scope>NUCLEOTIDE SEQUENCE [LARGE SCALE GENOMIC DNA]</scope>
    <source>
        <strain evidence="1 2">JL14</strain>
    </source>
</reference>
<proteinExistence type="predicted"/>
<sequence length="90" mass="10663">MKCLDQLHRQLLETELLILQRLTWPRWGVSRWARVVGRLVTEMARRQITLRLRVQRTLHLKTPKIKTGAEHDEFVALRSQRAGKNKVRLG</sequence>
<dbReference type="AlphaFoldDB" id="A0A0E3BY79"/>
<dbReference type="Proteomes" id="UP000029567">
    <property type="component" value="Unassembled WGS sequence"/>
</dbReference>
<evidence type="ECO:0000313" key="2">
    <source>
        <dbReference type="Proteomes" id="UP000029567"/>
    </source>
</evidence>